<sequence length="93" mass="10137">MAKSKRTSDVPILTETVDSTPLDLPTLTDAVEEHLATLSAGECRRLAEKLFPDLEAAFLDAISSTPDANWDTAMQQVKKALPKLIRKAAQESL</sequence>
<organism evidence="1">
    <name type="scientific">mine drainage metagenome</name>
    <dbReference type="NCBI Taxonomy" id="410659"/>
    <lineage>
        <taxon>unclassified sequences</taxon>
        <taxon>metagenomes</taxon>
        <taxon>ecological metagenomes</taxon>
    </lineage>
</organism>
<gene>
    <name evidence="1" type="ORF">GALL_122670</name>
</gene>
<name>A0A1J5SV94_9ZZZZ</name>
<dbReference type="EMBL" id="MLJW01000049">
    <property type="protein sequence ID" value="OIR05524.1"/>
    <property type="molecule type" value="Genomic_DNA"/>
</dbReference>
<proteinExistence type="predicted"/>
<protein>
    <submittedName>
        <fullName evidence="1">Uncharacterized protein</fullName>
    </submittedName>
</protein>
<accession>A0A1J5SV94</accession>
<dbReference type="AlphaFoldDB" id="A0A1J5SV94"/>
<reference evidence="1" key="1">
    <citation type="submission" date="2016-10" db="EMBL/GenBank/DDBJ databases">
        <title>Sequence of Gallionella enrichment culture.</title>
        <authorList>
            <person name="Poehlein A."/>
            <person name="Muehling M."/>
            <person name="Daniel R."/>
        </authorList>
    </citation>
    <scope>NUCLEOTIDE SEQUENCE</scope>
</reference>
<comment type="caution">
    <text evidence="1">The sequence shown here is derived from an EMBL/GenBank/DDBJ whole genome shotgun (WGS) entry which is preliminary data.</text>
</comment>
<evidence type="ECO:0000313" key="1">
    <source>
        <dbReference type="EMBL" id="OIR05524.1"/>
    </source>
</evidence>